<dbReference type="EMBL" id="JAHRIQ010025310">
    <property type="protein sequence ID" value="MEQ2229619.1"/>
    <property type="molecule type" value="Genomic_DNA"/>
</dbReference>
<comment type="caution">
    <text evidence="1">The sequence shown here is derived from an EMBL/GenBank/DDBJ whole genome shotgun (WGS) entry which is preliminary data.</text>
</comment>
<organism evidence="1 2">
    <name type="scientific">Ilyodon furcidens</name>
    <name type="common">goldbreast splitfin</name>
    <dbReference type="NCBI Taxonomy" id="33524"/>
    <lineage>
        <taxon>Eukaryota</taxon>
        <taxon>Metazoa</taxon>
        <taxon>Chordata</taxon>
        <taxon>Craniata</taxon>
        <taxon>Vertebrata</taxon>
        <taxon>Euteleostomi</taxon>
        <taxon>Actinopterygii</taxon>
        <taxon>Neopterygii</taxon>
        <taxon>Teleostei</taxon>
        <taxon>Neoteleostei</taxon>
        <taxon>Acanthomorphata</taxon>
        <taxon>Ovalentaria</taxon>
        <taxon>Atherinomorphae</taxon>
        <taxon>Cyprinodontiformes</taxon>
        <taxon>Goodeidae</taxon>
        <taxon>Ilyodon</taxon>
    </lineage>
</organism>
<keyword evidence="2" id="KW-1185">Reference proteome</keyword>
<evidence type="ECO:0000313" key="1">
    <source>
        <dbReference type="EMBL" id="MEQ2229619.1"/>
    </source>
</evidence>
<accession>A0ABV0TAV8</accession>
<evidence type="ECO:0000313" key="2">
    <source>
        <dbReference type="Proteomes" id="UP001482620"/>
    </source>
</evidence>
<proteinExistence type="predicted"/>
<protein>
    <submittedName>
        <fullName evidence="1">Uncharacterized protein</fullName>
    </submittedName>
</protein>
<name>A0ABV0TAV8_9TELE</name>
<gene>
    <name evidence="1" type="ORF">ILYODFUR_020625</name>
</gene>
<sequence length="106" mass="12543">MAAKDDHDVAWPLERQQRRAMRHFLFHSCAPRLLPVQETRAAAHTDGGEVYIRARMHQQTSVFRVNLHHTPQRSCCHSGTFADEGRPSHYLWKILYRQTAIYWFEL</sequence>
<reference evidence="1 2" key="1">
    <citation type="submission" date="2021-06" db="EMBL/GenBank/DDBJ databases">
        <authorList>
            <person name="Palmer J.M."/>
        </authorList>
    </citation>
    <scope>NUCLEOTIDE SEQUENCE [LARGE SCALE GENOMIC DNA]</scope>
    <source>
        <strain evidence="2">if_2019</strain>
        <tissue evidence="1">Muscle</tissue>
    </source>
</reference>
<dbReference type="Proteomes" id="UP001482620">
    <property type="component" value="Unassembled WGS sequence"/>
</dbReference>